<feature type="binding site" evidence="4">
    <location>
        <begin position="5"/>
        <end position="9"/>
    </location>
    <ligand>
        <name>ATP</name>
        <dbReference type="ChEBI" id="CHEBI:30616"/>
    </ligand>
</feature>
<accession>A0A931AZF4</accession>
<dbReference type="InterPro" id="IPR024185">
    <property type="entry name" value="FTHF_cligase-like_sf"/>
</dbReference>
<proteinExistence type="inferred from homology"/>
<dbReference type="EMBL" id="JADAKE010000016">
    <property type="protein sequence ID" value="MBF8808209.1"/>
    <property type="molecule type" value="Genomic_DNA"/>
</dbReference>
<evidence type="ECO:0000256" key="1">
    <source>
        <dbReference type="ARBA" id="ARBA00010638"/>
    </source>
</evidence>
<dbReference type="NCBIfam" id="TIGR02727">
    <property type="entry name" value="MTHFS_bact"/>
    <property type="match status" value="1"/>
</dbReference>
<keyword evidence="5" id="KW-0460">Magnesium</keyword>
<dbReference type="InterPro" id="IPR002698">
    <property type="entry name" value="FTHF_cligase"/>
</dbReference>
<gene>
    <name evidence="6" type="ORF">IC227_07675</name>
</gene>
<sequence>MNHIKEKLRKLGIQQLKNIAISGCKHEKEQKIYHKLFQSKEWNQAQVVGLTIANTIEVSTKAIVETAMKEGKTVLAPKTFANRNMEFFKIDHTTIFERTNFGVLEPVSEIYFMPEKIDLLLVPGIIYHTDGYRIGFGGGYFDRYLTNYSNQTCSLVFHEQINNQWTPESFDKKIQRLFID</sequence>
<comment type="similarity">
    <text evidence="1 5">Belongs to the 5-formyltetrahydrofolate cyclo-ligase family.</text>
</comment>
<evidence type="ECO:0000256" key="4">
    <source>
        <dbReference type="PIRSR" id="PIRSR006806-1"/>
    </source>
</evidence>
<feature type="binding site" evidence="4">
    <location>
        <position position="57"/>
    </location>
    <ligand>
        <name>substrate</name>
    </ligand>
</feature>
<dbReference type="Proteomes" id="UP000637757">
    <property type="component" value="Unassembled WGS sequence"/>
</dbReference>
<dbReference type="EC" id="6.3.3.2" evidence="5"/>
<keyword evidence="3 4" id="KW-0067">ATP-binding</keyword>
<feature type="binding site" evidence="4">
    <location>
        <position position="52"/>
    </location>
    <ligand>
        <name>substrate</name>
    </ligand>
</feature>
<dbReference type="PIRSF" id="PIRSF006806">
    <property type="entry name" value="FTHF_cligase"/>
    <property type="match status" value="1"/>
</dbReference>
<dbReference type="Pfam" id="PF01812">
    <property type="entry name" value="5-FTHF_cyc-lig"/>
    <property type="match status" value="1"/>
</dbReference>
<organism evidence="6 7">
    <name type="scientific">Enterococcus lacertideformus</name>
    <dbReference type="NCBI Taxonomy" id="2771493"/>
    <lineage>
        <taxon>Bacteria</taxon>
        <taxon>Bacillati</taxon>
        <taxon>Bacillota</taxon>
        <taxon>Bacilli</taxon>
        <taxon>Lactobacillales</taxon>
        <taxon>Enterococcaceae</taxon>
        <taxon>Enterococcus</taxon>
    </lineage>
</organism>
<name>A0A931AZF4_9ENTE</name>
<protein>
    <recommendedName>
        <fullName evidence="5">5-formyltetrahydrofolate cyclo-ligase</fullName>
        <ecNumber evidence="5">6.3.3.2</ecNumber>
    </recommendedName>
</protein>
<dbReference type="SUPFAM" id="SSF100950">
    <property type="entry name" value="NagB/RpiA/CoA transferase-like"/>
    <property type="match status" value="1"/>
</dbReference>
<keyword evidence="7" id="KW-1185">Reference proteome</keyword>
<keyword evidence="6" id="KW-0436">Ligase</keyword>
<keyword evidence="2 4" id="KW-0547">Nucleotide-binding</keyword>
<dbReference type="PANTHER" id="PTHR23407:SF1">
    <property type="entry name" value="5-FORMYLTETRAHYDROFOLATE CYCLO-LIGASE"/>
    <property type="match status" value="1"/>
</dbReference>
<reference evidence="6" key="1">
    <citation type="submission" date="2020-09" db="EMBL/GenBank/DDBJ databases">
        <title>Genomic insights into the novelty and pathogenicity of a unique biofilm-forming Enterococcus sp. bacteria (Enterococcus lacertideformus) identified in reptiles.</title>
        <authorList>
            <person name="Agius J.E."/>
            <person name="Phalen D.N."/>
            <person name="Rose K."/>
            <person name="Eden J.-S."/>
        </authorList>
    </citation>
    <scope>NUCLEOTIDE SEQUENCE</scope>
    <source>
        <strain evidence="6">PHRS 0518</strain>
    </source>
</reference>
<evidence type="ECO:0000313" key="7">
    <source>
        <dbReference type="Proteomes" id="UP000637757"/>
    </source>
</evidence>
<keyword evidence="5" id="KW-0479">Metal-binding</keyword>
<evidence type="ECO:0000313" key="6">
    <source>
        <dbReference type="EMBL" id="MBF8808209.1"/>
    </source>
</evidence>
<comment type="catalytic activity">
    <reaction evidence="5">
        <text>(6S)-5-formyl-5,6,7,8-tetrahydrofolate + ATP = (6R)-5,10-methenyltetrahydrofolate + ADP + phosphate</text>
        <dbReference type="Rhea" id="RHEA:10488"/>
        <dbReference type="ChEBI" id="CHEBI:30616"/>
        <dbReference type="ChEBI" id="CHEBI:43474"/>
        <dbReference type="ChEBI" id="CHEBI:57455"/>
        <dbReference type="ChEBI" id="CHEBI:57457"/>
        <dbReference type="ChEBI" id="CHEBI:456216"/>
        <dbReference type="EC" id="6.3.3.2"/>
    </reaction>
</comment>
<dbReference type="GO" id="GO:0005524">
    <property type="term" value="F:ATP binding"/>
    <property type="evidence" value="ECO:0007669"/>
    <property type="project" value="UniProtKB-KW"/>
</dbReference>
<evidence type="ECO:0000256" key="3">
    <source>
        <dbReference type="ARBA" id="ARBA00022840"/>
    </source>
</evidence>
<dbReference type="GO" id="GO:0009396">
    <property type="term" value="P:folic acid-containing compound biosynthetic process"/>
    <property type="evidence" value="ECO:0007669"/>
    <property type="project" value="TreeGrafter"/>
</dbReference>
<comment type="cofactor">
    <cofactor evidence="5">
        <name>Mg(2+)</name>
        <dbReference type="ChEBI" id="CHEBI:18420"/>
    </cofactor>
</comment>
<dbReference type="PANTHER" id="PTHR23407">
    <property type="entry name" value="ATPASE INHIBITOR/5-FORMYLTETRAHYDROFOLATE CYCLO-LIGASE"/>
    <property type="match status" value="1"/>
</dbReference>
<dbReference type="GO" id="GO:0030272">
    <property type="term" value="F:5-formyltetrahydrofolate cyclo-ligase activity"/>
    <property type="evidence" value="ECO:0007669"/>
    <property type="project" value="UniProtKB-EC"/>
</dbReference>
<dbReference type="GO" id="GO:0035999">
    <property type="term" value="P:tetrahydrofolate interconversion"/>
    <property type="evidence" value="ECO:0007669"/>
    <property type="project" value="TreeGrafter"/>
</dbReference>
<dbReference type="Gene3D" id="3.40.50.10420">
    <property type="entry name" value="NagB/RpiA/CoA transferase-like"/>
    <property type="match status" value="1"/>
</dbReference>
<dbReference type="GO" id="GO:0046872">
    <property type="term" value="F:metal ion binding"/>
    <property type="evidence" value="ECO:0007669"/>
    <property type="project" value="UniProtKB-KW"/>
</dbReference>
<dbReference type="InterPro" id="IPR037171">
    <property type="entry name" value="NagB/RpiA_transferase-like"/>
</dbReference>
<dbReference type="AlphaFoldDB" id="A0A931AZF4"/>
<comment type="caution">
    <text evidence="6">The sequence shown here is derived from an EMBL/GenBank/DDBJ whole genome shotgun (WGS) entry which is preliminary data.</text>
</comment>
<evidence type="ECO:0000256" key="2">
    <source>
        <dbReference type="ARBA" id="ARBA00022741"/>
    </source>
</evidence>
<evidence type="ECO:0000256" key="5">
    <source>
        <dbReference type="RuleBase" id="RU361279"/>
    </source>
</evidence>